<reference evidence="1 2" key="1">
    <citation type="submission" date="2014-04" db="EMBL/GenBank/DDBJ databases">
        <title>Whole genome sequence of 'Brachyspira hampsonii' D13-03603F2.</title>
        <authorList>
            <person name="Patterson A.H."/>
            <person name="Chaban B."/>
            <person name="Fernando C."/>
            <person name="Harding J.C."/>
            <person name="Hill J.E."/>
        </authorList>
    </citation>
    <scope>NUCLEOTIDE SEQUENCE [LARGE SCALE GENOMIC DNA]</scope>
    <source>
        <strain evidence="1 2">D13-03603F2</strain>
    </source>
</reference>
<sequence>YPYELGFRTVEKVNTDIHCKDIKYFDTIFGIVYYLENQTIGKCSIHMKKGFDTYRIYLKLINSILSISKIEYHTMNHQTVEVLYKAE</sequence>
<feature type="non-terminal residue" evidence="1">
    <location>
        <position position="1"/>
    </location>
</feature>
<dbReference type="EMBL" id="JJMJ01000129">
    <property type="protein sequence ID" value="PPS21861.1"/>
    <property type="molecule type" value="Genomic_DNA"/>
</dbReference>
<proteinExistence type="predicted"/>
<evidence type="ECO:0000313" key="2">
    <source>
        <dbReference type="Proteomes" id="UP000238924"/>
    </source>
</evidence>
<comment type="caution">
    <text evidence="1">The sequence shown here is derived from an EMBL/GenBank/DDBJ whole genome shotgun (WGS) entry which is preliminary data.</text>
</comment>
<keyword evidence="2" id="KW-1185">Reference proteome</keyword>
<evidence type="ECO:0000313" key="1">
    <source>
        <dbReference type="EMBL" id="PPS21861.1"/>
    </source>
</evidence>
<name>A0ABX5B5F9_9SPIR</name>
<dbReference type="RefSeq" id="WP_181039132.1">
    <property type="nucleotide sequence ID" value="NZ_JJMJ01000129.1"/>
</dbReference>
<organism evidence="1 2">
    <name type="scientific">Brachyspira murdochii</name>
    <dbReference type="NCBI Taxonomy" id="84378"/>
    <lineage>
        <taxon>Bacteria</taxon>
        <taxon>Pseudomonadati</taxon>
        <taxon>Spirochaetota</taxon>
        <taxon>Spirochaetia</taxon>
        <taxon>Brachyspirales</taxon>
        <taxon>Brachyspiraceae</taxon>
        <taxon>Brachyspira</taxon>
    </lineage>
</organism>
<protein>
    <submittedName>
        <fullName evidence="1">Uncharacterized protein</fullName>
    </submittedName>
</protein>
<accession>A0ABX5B5F9</accession>
<gene>
    <name evidence="1" type="ORF">DJ52_08350</name>
</gene>
<dbReference type="Proteomes" id="UP000238924">
    <property type="component" value="Unassembled WGS sequence"/>
</dbReference>